<evidence type="ECO:0000313" key="2">
    <source>
        <dbReference type="Proteomes" id="UP000663845"/>
    </source>
</evidence>
<accession>A0A815IN34</accession>
<name>A0A815IN34_9BILA</name>
<gene>
    <name evidence="1" type="ORF">JYZ213_LOCUS35947</name>
</gene>
<protein>
    <submittedName>
        <fullName evidence="1">Uncharacterized protein</fullName>
    </submittedName>
</protein>
<evidence type="ECO:0000313" key="1">
    <source>
        <dbReference type="EMBL" id="CAF1367723.1"/>
    </source>
</evidence>
<dbReference type="AlphaFoldDB" id="A0A815IN34"/>
<comment type="caution">
    <text evidence="1">The sequence shown here is derived from an EMBL/GenBank/DDBJ whole genome shotgun (WGS) entry which is preliminary data.</text>
</comment>
<dbReference type="Proteomes" id="UP000663845">
    <property type="component" value="Unassembled WGS sequence"/>
</dbReference>
<organism evidence="1 2">
    <name type="scientific">Adineta steineri</name>
    <dbReference type="NCBI Taxonomy" id="433720"/>
    <lineage>
        <taxon>Eukaryota</taxon>
        <taxon>Metazoa</taxon>
        <taxon>Spiralia</taxon>
        <taxon>Gnathifera</taxon>
        <taxon>Rotifera</taxon>
        <taxon>Eurotatoria</taxon>
        <taxon>Bdelloidea</taxon>
        <taxon>Adinetida</taxon>
        <taxon>Adinetidae</taxon>
        <taxon>Adineta</taxon>
    </lineage>
</organism>
<dbReference type="EMBL" id="CAJNOG010000835">
    <property type="protein sequence ID" value="CAF1367723.1"/>
    <property type="molecule type" value="Genomic_DNA"/>
</dbReference>
<proteinExistence type="predicted"/>
<reference evidence="1" key="1">
    <citation type="submission" date="2021-02" db="EMBL/GenBank/DDBJ databases">
        <authorList>
            <person name="Nowell W R."/>
        </authorList>
    </citation>
    <scope>NUCLEOTIDE SEQUENCE</scope>
</reference>
<sequence length="72" mass="8347">MLYNFSSIINQKKIMKNVRYCPELSNWEDFATYEIGDGGILNLDDLRPNMKIPSIKELANGVIKDITNVRKR</sequence>